<evidence type="ECO:0000256" key="1">
    <source>
        <dbReference type="SAM" id="Phobius"/>
    </source>
</evidence>
<dbReference type="CTD" id="259598"/>
<protein>
    <submittedName>
        <fullName evidence="2">Transmembrane protein</fullName>
    </submittedName>
</protein>
<dbReference type="AGR" id="WB:WBGene00007515"/>
<dbReference type="AlphaFoldDB" id="A0T4F7"/>
<dbReference type="KEGG" id="cel:CELE_C10C6.7"/>
<reference evidence="2 3" key="1">
    <citation type="journal article" date="1998" name="Science">
        <title>Genome sequence of the nematode C. elegans: a platform for investigating biology.</title>
        <authorList>
            <consortium name="The C. elegans sequencing consortium"/>
            <person name="Sulson J.E."/>
            <person name="Waterston R."/>
        </authorList>
    </citation>
    <scope>NUCLEOTIDE SEQUENCE [LARGE SCALE GENOMIC DNA]</scope>
    <source>
        <strain evidence="2 3">Bristol N2</strain>
    </source>
</reference>
<dbReference type="HOGENOM" id="CLU_1251671_0_0_1"/>
<dbReference type="Proteomes" id="UP000001940">
    <property type="component" value="Chromosome IV"/>
</dbReference>
<dbReference type="OMA" id="RFHWYIR"/>
<feature type="transmembrane region" description="Helical" evidence="1">
    <location>
        <begin position="64"/>
        <end position="88"/>
    </location>
</feature>
<feature type="transmembrane region" description="Helical" evidence="1">
    <location>
        <begin position="127"/>
        <end position="145"/>
    </location>
</feature>
<dbReference type="WormBase" id="C10C6.7b">
    <property type="protein sequence ID" value="CE40546"/>
    <property type="gene ID" value="WBGene00007515"/>
</dbReference>
<dbReference type="GeneID" id="259598"/>
<dbReference type="InParanoid" id="A0T4F7"/>
<keyword evidence="1" id="KW-1133">Transmembrane helix</keyword>
<dbReference type="PaxDb" id="6239-C10C6.7b"/>
<organism evidence="2 3">
    <name type="scientific">Caenorhabditis elegans</name>
    <dbReference type="NCBI Taxonomy" id="6239"/>
    <lineage>
        <taxon>Eukaryota</taxon>
        <taxon>Metazoa</taxon>
        <taxon>Ecdysozoa</taxon>
        <taxon>Nematoda</taxon>
        <taxon>Chromadorea</taxon>
        <taxon>Rhabditida</taxon>
        <taxon>Rhabditina</taxon>
        <taxon>Rhabditomorpha</taxon>
        <taxon>Rhabditoidea</taxon>
        <taxon>Rhabditidae</taxon>
        <taxon>Peloderinae</taxon>
        <taxon>Caenorhabditis</taxon>
    </lineage>
</organism>
<dbReference type="Bgee" id="WBGene00007515">
    <property type="expression patterns" value="Expressed in adult organism and 3 other cell types or tissues"/>
</dbReference>
<name>A0T4F7_CAEEL</name>
<dbReference type="STRING" id="6239.C10C6.7b.1"/>
<sequence length="223" mass="24848">MPSSSFSTDFDVSNMLKPSSSQMFGPIDIHIPRKDSRHHHHLRHLRARLAPERLCFGTLRPQTAAYLICIAALHEITFGTILVFASGYGEKESWYHSAQWVVILTCRLLQYPSCLIALFGIRNNNPALIVPFMLSQVSLGSYADLHTYIQMVSKCSSSAPLPTTSPIILIVIPILVYAGALMFFIYNMYMVVKCITVIRGDSGRGGLDGPQPSERSINDDLFL</sequence>
<keyword evidence="3" id="KW-1185">Reference proteome</keyword>
<feature type="transmembrane region" description="Helical" evidence="1">
    <location>
        <begin position="166"/>
        <end position="189"/>
    </location>
</feature>
<dbReference type="eggNOG" id="ENOG502TGPF">
    <property type="taxonomic scope" value="Eukaryota"/>
</dbReference>
<dbReference type="RefSeq" id="NP_001076661.1">
    <property type="nucleotide sequence ID" value="NM_001083192.4"/>
</dbReference>
<evidence type="ECO:0000313" key="3">
    <source>
        <dbReference type="Proteomes" id="UP000001940"/>
    </source>
</evidence>
<evidence type="ECO:0000313" key="2">
    <source>
        <dbReference type="EMBL" id="CAL69737.1"/>
    </source>
</evidence>
<keyword evidence="1" id="KW-0472">Membrane</keyword>
<dbReference type="UCSC" id="C10C6.7a">
    <property type="organism name" value="c. elegans"/>
</dbReference>
<accession>A0T4F7</accession>
<dbReference type="OrthoDB" id="5783836at2759"/>
<dbReference type="FunCoup" id="A0T4F7">
    <property type="interactions" value="1522"/>
</dbReference>
<feature type="transmembrane region" description="Helical" evidence="1">
    <location>
        <begin position="100"/>
        <end position="121"/>
    </location>
</feature>
<dbReference type="EMBL" id="BX284604">
    <property type="protein sequence ID" value="CAL69737.1"/>
    <property type="molecule type" value="Genomic_DNA"/>
</dbReference>
<keyword evidence="1 2" id="KW-0812">Transmembrane</keyword>
<proteinExistence type="predicted"/>
<evidence type="ECO:0000313" key="4">
    <source>
        <dbReference type="WormBase" id="C10C6.7b"/>
    </source>
</evidence>
<dbReference type="ExpressionAtlas" id="A0T4F7">
    <property type="expression patterns" value="baseline and differential"/>
</dbReference>
<dbReference type="SMR" id="A0T4F7"/>
<gene>
    <name evidence="2 4" type="ORF">C10C6.7</name>
    <name evidence="2" type="ORF">CELE_C10C6.7</name>
</gene>